<comment type="caution">
    <text evidence="6">Lacks conserved residue(s) required for the propagation of feature annotation.</text>
</comment>
<dbReference type="EMBL" id="QBMC01000026">
    <property type="protein sequence ID" value="PZO20750.1"/>
    <property type="molecule type" value="Genomic_DNA"/>
</dbReference>
<dbReference type="Pfam" id="PF18087">
    <property type="entry name" value="RuBisCo_chap_C"/>
    <property type="match status" value="1"/>
</dbReference>
<accession>A0A2W4UNA9</accession>
<evidence type="ECO:0000256" key="5">
    <source>
        <dbReference type="ARBA" id="ARBA00023859"/>
    </source>
</evidence>
<dbReference type="InterPro" id="IPR037494">
    <property type="entry name" value="RAF1"/>
</dbReference>
<dbReference type="GO" id="GO:0015979">
    <property type="term" value="P:photosynthesis"/>
    <property type="evidence" value="ECO:0007669"/>
    <property type="project" value="UniProtKB-KW"/>
</dbReference>
<evidence type="ECO:0000313" key="12">
    <source>
        <dbReference type="Proteomes" id="UP000249354"/>
    </source>
</evidence>
<keyword evidence="3 6" id="KW-0143">Chaperone</keyword>
<dbReference type="Pfam" id="PF18578">
    <property type="entry name" value="Raf1_N"/>
    <property type="match status" value="1"/>
</dbReference>
<evidence type="ECO:0000259" key="8">
    <source>
        <dbReference type="Pfam" id="PF18087"/>
    </source>
</evidence>
<evidence type="ECO:0000256" key="7">
    <source>
        <dbReference type="SAM" id="MobiDB-lite"/>
    </source>
</evidence>
<evidence type="ECO:0000256" key="4">
    <source>
        <dbReference type="ARBA" id="ARBA00023300"/>
    </source>
</evidence>
<feature type="compositionally biased region" description="Low complexity" evidence="7">
    <location>
        <begin position="1"/>
        <end position="20"/>
    </location>
</feature>
<gene>
    <name evidence="6" type="primary">raf1</name>
    <name evidence="11" type="ORF">DCF25_06120</name>
</gene>
<comment type="subunit">
    <text evidence="6">Homodimer. Forms an RbcL(8)-Raf1(8) complex. Forms complexes of many stoichiometries with RbcL with and without RbcS. RbcX and Raf1 can bind simultaneously to RbcL.</text>
</comment>
<dbReference type="GO" id="GO:0015977">
    <property type="term" value="P:carbon fixation"/>
    <property type="evidence" value="ECO:0007669"/>
    <property type="project" value="UniProtKB-UniRule"/>
</dbReference>
<protein>
    <recommendedName>
        <fullName evidence="5 6">RuBisCO accumulation factor 1</fullName>
    </recommendedName>
</protein>
<keyword evidence="2 6" id="KW-0602">Photosynthesis</keyword>
<dbReference type="Pfam" id="PF18579">
    <property type="entry name" value="Raf1_HTH"/>
    <property type="match status" value="1"/>
</dbReference>
<reference evidence="12" key="1">
    <citation type="submission" date="2018-04" db="EMBL/GenBank/DDBJ databases">
        <authorList>
            <person name="Cornet L."/>
        </authorList>
    </citation>
    <scope>NUCLEOTIDE SEQUENCE [LARGE SCALE GENOMIC DNA]</scope>
</reference>
<reference evidence="11 12" key="2">
    <citation type="submission" date="2018-06" db="EMBL/GenBank/DDBJ databases">
        <title>Metagenomic assembly of (sub)arctic Cyanobacteria and their associated microbiome from non-axenic cultures.</title>
        <authorList>
            <person name="Baurain D."/>
        </authorList>
    </citation>
    <scope>NUCLEOTIDE SEQUENCE [LARGE SCALE GENOMIC DNA]</scope>
    <source>
        <strain evidence="11">ULC129bin1</strain>
    </source>
</reference>
<name>A0A2W4UNA9_9CYAN</name>
<evidence type="ECO:0000259" key="9">
    <source>
        <dbReference type="Pfam" id="PF18578"/>
    </source>
</evidence>
<comment type="function">
    <text evidence="6">A major RuBisCO chaperone. Acts after GroEL-GroES chaperonin to fold and/or assemble the large subunit of RuBisCO (ccbL, rbcL). Cooperates with RbcX in RbcL folding, plays the major role in assembly of dimers into RbcL(8)-Raf1(8) intermediate complexes. RbcS replaces Raf1, leading to holoenzyme formation.</text>
</comment>
<comment type="subcellular location">
    <subcellularLocation>
        <location evidence="6">Cytoplasm</location>
    </subcellularLocation>
</comment>
<feature type="domain" description="Rubisco accumulation factor 1 C-terminal" evidence="8">
    <location>
        <begin position="219"/>
        <end position="357"/>
    </location>
</feature>
<feature type="region of interest" description="N-terminal alpha-helix" evidence="6">
    <location>
        <begin position="26"/>
        <end position="207"/>
    </location>
</feature>
<comment type="similarity">
    <text evidence="6">Belongs to the RAF family.</text>
</comment>
<feature type="domain" description="Rubisco accumulation factor 1 helix turn helix" evidence="10">
    <location>
        <begin position="31"/>
        <end position="88"/>
    </location>
</feature>
<evidence type="ECO:0000256" key="6">
    <source>
        <dbReference type="HAMAP-Rule" id="MF_00856"/>
    </source>
</evidence>
<dbReference type="HAMAP" id="MF_00856">
    <property type="entry name" value="Raf1"/>
    <property type="match status" value="1"/>
</dbReference>
<dbReference type="GO" id="GO:0110102">
    <property type="term" value="P:ribulose bisphosphate carboxylase complex assembly"/>
    <property type="evidence" value="ECO:0007669"/>
    <property type="project" value="UniProtKB-UniRule"/>
</dbReference>
<dbReference type="InterPro" id="IPR041358">
    <property type="entry name" value="Raf1_N"/>
</dbReference>
<dbReference type="Proteomes" id="UP000249354">
    <property type="component" value="Unassembled WGS sequence"/>
</dbReference>
<dbReference type="InterPro" id="IPR040858">
    <property type="entry name" value="Raf1_C"/>
</dbReference>
<dbReference type="GO" id="GO:0005737">
    <property type="term" value="C:cytoplasm"/>
    <property type="evidence" value="ECO:0007669"/>
    <property type="project" value="UniProtKB-SubCell"/>
</dbReference>
<dbReference type="InterPro" id="IPR040781">
    <property type="entry name" value="Raf1_HTH"/>
</dbReference>
<keyword evidence="4 6" id="KW-0120">Carbon dioxide fixation</keyword>
<feature type="region of interest" description="Disordered" evidence="7">
    <location>
        <begin position="1"/>
        <end position="22"/>
    </location>
</feature>
<keyword evidence="1 6" id="KW-0963">Cytoplasm</keyword>
<evidence type="ECO:0000256" key="2">
    <source>
        <dbReference type="ARBA" id="ARBA00022531"/>
    </source>
</evidence>
<feature type="domain" description="Rubisco accumulation factor 1 alpha-helical" evidence="9">
    <location>
        <begin position="100"/>
        <end position="205"/>
    </location>
</feature>
<dbReference type="PANTHER" id="PTHR35299">
    <property type="entry name" value="RUBISCO ACCUMULATION FACTOR 1"/>
    <property type="match status" value="1"/>
</dbReference>
<dbReference type="InterPro" id="IPR046382">
    <property type="entry name" value="Raf1_cyn"/>
</dbReference>
<evidence type="ECO:0000256" key="1">
    <source>
        <dbReference type="ARBA" id="ARBA00022490"/>
    </source>
</evidence>
<evidence type="ECO:0000256" key="3">
    <source>
        <dbReference type="ARBA" id="ARBA00023186"/>
    </source>
</evidence>
<evidence type="ECO:0000313" key="11">
    <source>
        <dbReference type="EMBL" id="PZO20750.1"/>
    </source>
</evidence>
<dbReference type="AlphaFoldDB" id="A0A2W4UNA9"/>
<organism evidence="11 12">
    <name type="scientific">Leptolyngbya foveolarum</name>
    <dbReference type="NCBI Taxonomy" id="47253"/>
    <lineage>
        <taxon>Bacteria</taxon>
        <taxon>Bacillati</taxon>
        <taxon>Cyanobacteriota</taxon>
        <taxon>Cyanophyceae</taxon>
        <taxon>Leptolyngbyales</taxon>
        <taxon>Leptolyngbyaceae</taxon>
        <taxon>Leptolyngbya group</taxon>
        <taxon>Leptolyngbya</taxon>
    </lineage>
</organism>
<comment type="domain">
    <text evidence="6">Has 3 domains, the N-terminal alpha-helical domain, an extended flexible linker and the C-terminal beta-sheet domain. The 2 C-terminal beta-sheet domains are swapped and pack against each other to form the dimer interface.</text>
</comment>
<dbReference type="PANTHER" id="PTHR35299:SF6">
    <property type="entry name" value="RUBISCO ACCUMULATION FACTOR 1"/>
    <property type="match status" value="1"/>
</dbReference>
<comment type="caution">
    <text evidence="11">The sequence shown here is derived from an EMBL/GenBank/DDBJ whole genome shotgun (WGS) entry which is preliminary data.</text>
</comment>
<sequence length="372" mass="41170">MTATPPSAPNSAPASDAFSPTQTLSQAEIDTLTAQLRRKEGNWVTWGKACHALQKTGMDTQVIFEATGFEPIQQNQLTVAAQVFDAMVAGGVSDQARAHYETRGSDSLYEFRILPNDDRAAAADFAFSNGLDSDQVKEIVKGLREFSYREKPPAGFEQTMGDAAAYYYWRLAKQQGDLQARSRLIAQSLRFATSNSARSRIEKLLVDFTVTQQKSAPRLPIFRIEEEADAPIIVPVAGPLPLKTEDYKAVPAVEPEDPFGMVKFSGTGAWIPVPGWQVILSAQDPVAILAGYGQLPNAPEGMTTEPVLVVIDRAKRQWDENSYFVVDEAGQLTIRWFEEAPEAKLLGGLILVMRPKRIWDTDYNAEIWQIDE</sequence>
<evidence type="ECO:0000259" key="10">
    <source>
        <dbReference type="Pfam" id="PF18579"/>
    </source>
</evidence>
<proteinExistence type="inferred from homology"/>